<comment type="similarity">
    <text evidence="1">Belongs to the glycosyl hydrolase 2 family.</text>
</comment>
<dbReference type="GO" id="GO:0005975">
    <property type="term" value="P:carbohydrate metabolic process"/>
    <property type="evidence" value="ECO:0007669"/>
    <property type="project" value="InterPro"/>
</dbReference>
<reference evidence="9 10" key="1">
    <citation type="submission" date="2020-08" db="EMBL/GenBank/DDBJ databases">
        <title>Genomic Encyclopedia of Type Strains, Phase IV (KMG-IV): sequencing the most valuable type-strain genomes for metagenomic binning, comparative biology and taxonomic classification.</title>
        <authorList>
            <person name="Goeker M."/>
        </authorList>
    </citation>
    <scope>NUCLEOTIDE SEQUENCE [LARGE SCALE GENOMIC DNA]</scope>
    <source>
        <strain evidence="9 10">DSM 25079</strain>
    </source>
</reference>
<dbReference type="EC" id="3.2.1.23" evidence="9"/>
<evidence type="ECO:0000313" key="9">
    <source>
        <dbReference type="EMBL" id="MBB5687826.1"/>
    </source>
</evidence>
<evidence type="ECO:0000259" key="7">
    <source>
        <dbReference type="Pfam" id="PF16355"/>
    </source>
</evidence>
<dbReference type="SUPFAM" id="SSF51445">
    <property type="entry name" value="(Trans)glycosidases"/>
    <property type="match status" value="1"/>
</dbReference>
<dbReference type="InterPro" id="IPR006101">
    <property type="entry name" value="Glyco_hydro_2"/>
</dbReference>
<dbReference type="Pfam" id="PF16355">
    <property type="entry name" value="DUF4982"/>
    <property type="match status" value="1"/>
</dbReference>
<dbReference type="PANTHER" id="PTHR42732:SF1">
    <property type="entry name" value="BETA-MANNOSIDASE"/>
    <property type="match status" value="1"/>
</dbReference>
<feature type="domain" description="Glycoside hydrolase family 2" evidence="8">
    <location>
        <begin position="734"/>
        <end position="835"/>
    </location>
</feature>
<dbReference type="InterPro" id="IPR040605">
    <property type="entry name" value="Glyco_hydro2_dom5"/>
</dbReference>
<dbReference type="Pfam" id="PF00703">
    <property type="entry name" value="Glyco_hydro_2"/>
    <property type="match status" value="1"/>
</dbReference>
<dbReference type="InterPro" id="IPR006103">
    <property type="entry name" value="Glyco_hydro_2_cat"/>
</dbReference>
<evidence type="ECO:0000313" key="10">
    <source>
        <dbReference type="Proteomes" id="UP000549617"/>
    </source>
</evidence>
<gene>
    <name evidence="9" type="ORF">FHS49_003872</name>
</gene>
<keyword evidence="3 9" id="KW-0326">Glycosidase</keyword>
<evidence type="ECO:0000259" key="8">
    <source>
        <dbReference type="Pfam" id="PF18565"/>
    </source>
</evidence>
<feature type="domain" description="DUF4982" evidence="7">
    <location>
        <begin position="662"/>
        <end position="720"/>
    </location>
</feature>
<name>A0A7W9ALR2_9SPHN</name>
<dbReference type="PANTHER" id="PTHR42732">
    <property type="entry name" value="BETA-GALACTOSIDASE"/>
    <property type="match status" value="1"/>
</dbReference>
<feature type="domain" description="Glycosyl hydrolases family 2 sugar binding" evidence="6">
    <location>
        <begin position="127"/>
        <end position="221"/>
    </location>
</feature>
<comment type="caution">
    <text evidence="9">The sequence shown here is derived from an EMBL/GenBank/DDBJ whole genome shotgun (WGS) entry which is preliminary data.</text>
</comment>
<proteinExistence type="inferred from homology"/>
<sequence length="840" mass="91830">MSKVEEPTSAFDLARRDTLRLAAGLVALWSVPAGAQTGHPSASPNAVRDRPFDDGWRFHRGDGQGFETASFADQSWREVDLPHDWSIEDLPSSSSTGDGALWRGASIPERVGPFDRAASDGGLATGFTVGGTGWYRKRFALPEMAVDGRVEVLFDGIYMDSDVWINGHHLGNHPDGYNAFSFDLTPHLNAGGENVLAVRVRNIGHNSRWYSGSGIYRQVKLAVTGPVRFPRWGIGITTPKVAARAAQVDIATRVEGLRPDVILGLRIMDSAGRVVAERRVEAASEGLVSLVIANPRLWSPDTPALYRLEVELRSGEMVFDRVMTDFGIRNVEIDARRGLRINGRPYKLRGACVHHDNGLLGAAAFPDAEERRVKLLKARGFNAIRTAHNPPSAAFLDACDREGMLVMDEAFDVWNVAKTPDDYHKHFKDNWQRDLGAMVLRDRNHPSVIMWSIGNEIKEKLTPEGNRTAWMLAREVNRLDPTRPITAAVDGFSGRPVAGLDGEPDQPAFMYLDIAGYNYRWPEFVPDHARYPGRVMIGTESRPGEMYPVWTLIDDLPYVIGDFVWTGMDHLGEAGWGSPSLVKPGQSGVTNRPDWPWIVNAAGDIDLIGEQRPQSLARDVIWGLSPVEITVQRPVPKGMQEYVGWAAYSDELPSWTWPGKEGELMAVRVYTMGDRVQLLLDGKPVGTKALGPHDMGKAEISVPYAPGELVAVSSRGGKEIGRKALMTRGAPAGLRIRPDRTSIASGRSGLAFLTIEIVDSAGHVIPDAFLPLEIAADGPVTLAAFGSANPRWPASFQSPRSHSFQGRALAILRGLGTVGQARVTVSGRGLSSTSVVIQVR</sequence>
<dbReference type="GO" id="GO:0004565">
    <property type="term" value="F:beta-galactosidase activity"/>
    <property type="evidence" value="ECO:0007669"/>
    <property type="project" value="UniProtKB-EC"/>
</dbReference>
<dbReference type="Pfam" id="PF18565">
    <property type="entry name" value="Glyco_hydro2_C5"/>
    <property type="match status" value="1"/>
</dbReference>
<dbReference type="InterPro" id="IPR006104">
    <property type="entry name" value="Glyco_hydro_2_N"/>
</dbReference>
<feature type="domain" description="Glycoside hydrolase family 2 immunoglobulin-like beta-sandwich" evidence="4">
    <location>
        <begin position="244"/>
        <end position="329"/>
    </location>
</feature>
<dbReference type="Gene3D" id="2.60.40.10">
    <property type="entry name" value="Immunoglobulins"/>
    <property type="match status" value="3"/>
</dbReference>
<dbReference type="InterPro" id="IPR036156">
    <property type="entry name" value="Beta-gal/glucu_dom_sf"/>
</dbReference>
<dbReference type="PROSITE" id="PS00608">
    <property type="entry name" value="GLYCOSYL_HYDROL_F2_2"/>
    <property type="match status" value="1"/>
</dbReference>
<dbReference type="Proteomes" id="UP000549617">
    <property type="component" value="Unassembled WGS sequence"/>
</dbReference>
<dbReference type="AlphaFoldDB" id="A0A7W9ALR2"/>
<evidence type="ECO:0000259" key="4">
    <source>
        <dbReference type="Pfam" id="PF00703"/>
    </source>
</evidence>
<dbReference type="EMBL" id="JACIJC010000009">
    <property type="protein sequence ID" value="MBB5687826.1"/>
    <property type="molecule type" value="Genomic_DNA"/>
</dbReference>
<dbReference type="InterPro" id="IPR032311">
    <property type="entry name" value="DUF4982"/>
</dbReference>
<dbReference type="RefSeq" id="WP_184022141.1">
    <property type="nucleotide sequence ID" value="NZ_JACIJC010000009.1"/>
</dbReference>
<organism evidence="9 10">
    <name type="scientific">Sphingobium boeckii</name>
    <dbReference type="NCBI Taxonomy" id="1082345"/>
    <lineage>
        <taxon>Bacteria</taxon>
        <taxon>Pseudomonadati</taxon>
        <taxon>Pseudomonadota</taxon>
        <taxon>Alphaproteobacteria</taxon>
        <taxon>Sphingomonadales</taxon>
        <taxon>Sphingomonadaceae</taxon>
        <taxon>Sphingobium</taxon>
    </lineage>
</organism>
<evidence type="ECO:0000256" key="2">
    <source>
        <dbReference type="ARBA" id="ARBA00022801"/>
    </source>
</evidence>
<feature type="domain" description="Glycoside hydrolase family 2 catalytic" evidence="5">
    <location>
        <begin position="338"/>
        <end position="488"/>
    </location>
</feature>
<evidence type="ECO:0000256" key="1">
    <source>
        <dbReference type="ARBA" id="ARBA00007401"/>
    </source>
</evidence>
<dbReference type="Pfam" id="PF02836">
    <property type="entry name" value="Glyco_hydro_2_C"/>
    <property type="match status" value="1"/>
</dbReference>
<dbReference type="InterPro" id="IPR008979">
    <property type="entry name" value="Galactose-bd-like_sf"/>
</dbReference>
<dbReference type="InterPro" id="IPR006102">
    <property type="entry name" value="Ig-like_GH2"/>
</dbReference>
<dbReference type="Gene3D" id="3.20.20.80">
    <property type="entry name" value="Glycosidases"/>
    <property type="match status" value="1"/>
</dbReference>
<dbReference type="Gene3D" id="2.60.120.260">
    <property type="entry name" value="Galactose-binding domain-like"/>
    <property type="match status" value="1"/>
</dbReference>
<dbReference type="InterPro" id="IPR017853">
    <property type="entry name" value="GH"/>
</dbReference>
<protein>
    <submittedName>
        <fullName evidence="9">Beta-galactosidase</fullName>
        <ecNumber evidence="9">3.2.1.23</ecNumber>
    </submittedName>
</protein>
<dbReference type="SUPFAM" id="SSF49303">
    <property type="entry name" value="beta-Galactosidase/glucuronidase domain"/>
    <property type="match status" value="1"/>
</dbReference>
<dbReference type="InterPro" id="IPR013783">
    <property type="entry name" value="Ig-like_fold"/>
</dbReference>
<keyword evidence="2 9" id="KW-0378">Hydrolase</keyword>
<dbReference type="PRINTS" id="PR00132">
    <property type="entry name" value="GLHYDRLASE2"/>
</dbReference>
<accession>A0A7W9ALR2</accession>
<keyword evidence="10" id="KW-1185">Reference proteome</keyword>
<evidence type="ECO:0000256" key="3">
    <source>
        <dbReference type="ARBA" id="ARBA00023295"/>
    </source>
</evidence>
<evidence type="ECO:0000259" key="5">
    <source>
        <dbReference type="Pfam" id="PF02836"/>
    </source>
</evidence>
<dbReference type="InterPro" id="IPR051913">
    <property type="entry name" value="GH2_Domain-Containing"/>
</dbReference>
<dbReference type="InterPro" id="IPR023232">
    <property type="entry name" value="Glyco_hydro_2_AS"/>
</dbReference>
<dbReference type="SUPFAM" id="SSF49785">
    <property type="entry name" value="Galactose-binding domain-like"/>
    <property type="match status" value="1"/>
</dbReference>
<dbReference type="Pfam" id="PF02837">
    <property type="entry name" value="Glyco_hydro_2_N"/>
    <property type="match status" value="1"/>
</dbReference>
<evidence type="ECO:0000259" key="6">
    <source>
        <dbReference type="Pfam" id="PF02837"/>
    </source>
</evidence>